<evidence type="ECO:0000256" key="3">
    <source>
        <dbReference type="ARBA" id="ARBA00022723"/>
    </source>
</evidence>
<dbReference type="SUPFAM" id="SSF55961">
    <property type="entry name" value="Bet v1-like"/>
    <property type="match status" value="1"/>
</dbReference>
<keyword evidence="2" id="KW-0001">2Fe-2S</keyword>
<dbReference type="GO" id="GO:0051213">
    <property type="term" value="F:dioxygenase activity"/>
    <property type="evidence" value="ECO:0007669"/>
    <property type="project" value="UniProtKB-KW"/>
</dbReference>
<gene>
    <name evidence="11" type="ORF">KFK14_21910</name>
</gene>
<dbReference type="PROSITE" id="PS51296">
    <property type="entry name" value="RIESKE"/>
    <property type="match status" value="1"/>
</dbReference>
<evidence type="ECO:0000256" key="1">
    <source>
        <dbReference type="ARBA" id="ARBA00008751"/>
    </source>
</evidence>
<dbReference type="RefSeq" id="WP_212609117.1">
    <property type="nucleotide sequence ID" value="NZ_CP073910.1"/>
</dbReference>
<protein>
    <submittedName>
        <fullName evidence="11">Aromatic ring-hydroxylating dioxygenase subunit alpha</fullName>
    </submittedName>
</protein>
<keyword evidence="6" id="KW-0560">Oxidoreductase</keyword>
<evidence type="ECO:0000256" key="4">
    <source>
        <dbReference type="ARBA" id="ARBA00022797"/>
    </source>
</evidence>
<dbReference type="InterPro" id="IPR015879">
    <property type="entry name" value="Ring_hydroxy_dOase_asu_C_dom"/>
</dbReference>
<evidence type="ECO:0000256" key="9">
    <source>
        <dbReference type="ARBA" id="ARBA00023027"/>
    </source>
</evidence>
<accession>A0A975K6V6</accession>
<dbReference type="SUPFAM" id="SSF50022">
    <property type="entry name" value="ISP domain"/>
    <property type="match status" value="1"/>
</dbReference>
<keyword evidence="5 11" id="KW-0223">Dioxygenase</keyword>
<dbReference type="Proteomes" id="UP000681425">
    <property type="component" value="Chromosome"/>
</dbReference>
<proteinExistence type="inferred from homology"/>
<evidence type="ECO:0000256" key="2">
    <source>
        <dbReference type="ARBA" id="ARBA00022714"/>
    </source>
</evidence>
<keyword evidence="7" id="KW-0408">Iron</keyword>
<dbReference type="Gene3D" id="2.102.10.10">
    <property type="entry name" value="Rieske [2Fe-2S] iron-sulphur domain"/>
    <property type="match status" value="1"/>
</dbReference>
<dbReference type="PRINTS" id="PR00090">
    <property type="entry name" value="RNGDIOXGNASE"/>
</dbReference>
<sequence>MIDEKVDSDFDTADFGRPGIFRSLVDVKQGEINRRIYSSPEVYKIEQQRIFSRAWLYVGHESQVPNPGDFILSKMGEESVIVARGNDHKVSVMLNSCRHRGMKVCRYDEGNTKRFYCPYHAWTYGLDGRLIGVQDYRETYVPPFDRGEWGLVRARTASIRGAIWATWDDGAPDFDVYLGEAKDVMESAFRPVDGGDGEIEVLGGVQRWRVNCNWKIIAENGSGDVLHAISHASVDMAGINPSEGEGRRDDAGQFVLSTHPEGHGFIYTKWPVGKERVEFRRDPVVSAWFTEKWRLRNERLGSNAGVWPLLGTIFPNMSFHCQQPRSILVSHPIGPEQTEMWRVYFVEKDAPEEVKQFLKRYYLSYSGPAGMTEQDDMENWQYATNGSLGTIARRYPFHYKAGMGQEGRDDQIAGTVTEHPIGSEQNPRSLYSKWAELMDSSDWDELLDRRKAGE</sequence>
<keyword evidence="3" id="KW-0479">Metal-binding</keyword>
<dbReference type="EMBL" id="CP073910">
    <property type="protein sequence ID" value="QUT05582.1"/>
    <property type="molecule type" value="Genomic_DNA"/>
</dbReference>
<keyword evidence="9" id="KW-0520">NAD</keyword>
<evidence type="ECO:0000256" key="8">
    <source>
        <dbReference type="ARBA" id="ARBA00023014"/>
    </source>
</evidence>
<dbReference type="PANTHER" id="PTHR43756:SF1">
    <property type="entry name" value="3-PHENYLPROPIONATE_CINNAMIC ACID DIOXYGENASE SUBUNIT ALPHA"/>
    <property type="match status" value="1"/>
</dbReference>
<comment type="similarity">
    <text evidence="1">Belongs to the bacterial ring-hydroxylating dioxygenase alpha subunit family.</text>
</comment>
<dbReference type="Pfam" id="PF00355">
    <property type="entry name" value="Rieske"/>
    <property type="match status" value="1"/>
</dbReference>
<name>A0A975K6V6_9SPHN</name>
<reference evidence="11" key="1">
    <citation type="submission" date="2021-04" db="EMBL/GenBank/DDBJ databases">
        <title>Isolation of p-tert-butylphenol degrading bacteria Sphingobium phenoxybenzoativorans Tas13 from active sludge.</title>
        <authorList>
            <person name="Li Y."/>
        </authorList>
    </citation>
    <scope>NUCLEOTIDE SEQUENCE</scope>
    <source>
        <strain evidence="11">Tas13</strain>
    </source>
</reference>
<dbReference type="Pfam" id="PF00848">
    <property type="entry name" value="Ring_hydroxyl_A"/>
    <property type="match status" value="1"/>
</dbReference>
<evidence type="ECO:0000313" key="11">
    <source>
        <dbReference type="EMBL" id="QUT05582.1"/>
    </source>
</evidence>
<dbReference type="CDD" id="cd03469">
    <property type="entry name" value="Rieske_RO_Alpha_N"/>
    <property type="match status" value="1"/>
</dbReference>
<evidence type="ECO:0000313" key="12">
    <source>
        <dbReference type="Proteomes" id="UP000681425"/>
    </source>
</evidence>
<keyword evidence="12" id="KW-1185">Reference proteome</keyword>
<evidence type="ECO:0000256" key="6">
    <source>
        <dbReference type="ARBA" id="ARBA00023002"/>
    </source>
</evidence>
<dbReference type="InterPro" id="IPR015881">
    <property type="entry name" value="ARHD_Rieske_2Fe_2S"/>
</dbReference>
<dbReference type="InterPro" id="IPR017941">
    <property type="entry name" value="Rieske_2Fe-2S"/>
</dbReference>
<organism evidence="11 12">
    <name type="scientific">Sphingobium phenoxybenzoativorans</name>
    <dbReference type="NCBI Taxonomy" id="1592790"/>
    <lineage>
        <taxon>Bacteria</taxon>
        <taxon>Pseudomonadati</taxon>
        <taxon>Pseudomonadota</taxon>
        <taxon>Alphaproteobacteria</taxon>
        <taxon>Sphingomonadales</taxon>
        <taxon>Sphingomonadaceae</taxon>
        <taxon>Sphingobium</taxon>
    </lineage>
</organism>
<keyword evidence="4" id="KW-0058">Aromatic hydrocarbons catabolism</keyword>
<feature type="domain" description="Rieske" evidence="10">
    <location>
        <begin position="56"/>
        <end position="165"/>
    </location>
</feature>
<dbReference type="GO" id="GO:0051537">
    <property type="term" value="F:2 iron, 2 sulfur cluster binding"/>
    <property type="evidence" value="ECO:0007669"/>
    <property type="project" value="UniProtKB-KW"/>
</dbReference>
<dbReference type="PANTHER" id="PTHR43756">
    <property type="entry name" value="CHOLINE MONOOXYGENASE, CHLOROPLASTIC"/>
    <property type="match status" value="1"/>
</dbReference>
<dbReference type="InterPro" id="IPR036922">
    <property type="entry name" value="Rieske_2Fe-2S_sf"/>
</dbReference>
<dbReference type="PROSITE" id="PS00570">
    <property type="entry name" value="RING_HYDROXYL_ALPHA"/>
    <property type="match status" value="1"/>
</dbReference>
<dbReference type="CDD" id="cd08881">
    <property type="entry name" value="RHO_alpha_C_NDO-like"/>
    <property type="match status" value="1"/>
</dbReference>
<dbReference type="GO" id="GO:0005506">
    <property type="term" value="F:iron ion binding"/>
    <property type="evidence" value="ECO:0007669"/>
    <property type="project" value="InterPro"/>
</dbReference>
<dbReference type="AlphaFoldDB" id="A0A975K6V6"/>
<evidence type="ECO:0000259" key="10">
    <source>
        <dbReference type="PROSITE" id="PS51296"/>
    </source>
</evidence>
<evidence type="ECO:0000256" key="5">
    <source>
        <dbReference type="ARBA" id="ARBA00022964"/>
    </source>
</evidence>
<dbReference type="KEGG" id="spph:KFK14_21910"/>
<keyword evidence="8" id="KW-0411">Iron-sulfur</keyword>
<dbReference type="InterPro" id="IPR001663">
    <property type="entry name" value="Rng_hydr_dOase-A"/>
</dbReference>
<dbReference type="Gene3D" id="3.90.380.10">
    <property type="entry name" value="Naphthalene 1,2-dioxygenase Alpha Subunit, Chain A, domain 1"/>
    <property type="match status" value="1"/>
</dbReference>
<evidence type="ECO:0000256" key="7">
    <source>
        <dbReference type="ARBA" id="ARBA00023004"/>
    </source>
</evidence>
<dbReference type="InterPro" id="IPR043266">
    <property type="entry name" value="RHO_NdoB-like_C"/>
</dbReference>